<dbReference type="InterPro" id="IPR034204">
    <property type="entry name" value="PfSUB1-like_cat_dom"/>
</dbReference>
<dbReference type="PROSITE" id="PS51892">
    <property type="entry name" value="SUBTILASE"/>
    <property type="match status" value="1"/>
</dbReference>
<evidence type="ECO:0000256" key="8">
    <source>
        <dbReference type="PROSITE-ProRule" id="PRU01240"/>
    </source>
</evidence>
<name>A0ABU5F7G6_9BACT</name>
<accession>A0ABU5F7G6</accession>
<dbReference type="Pfam" id="PF00082">
    <property type="entry name" value="Peptidase_S8"/>
    <property type="match status" value="1"/>
</dbReference>
<keyword evidence="2 8" id="KW-0645">Protease</keyword>
<evidence type="ECO:0000256" key="7">
    <source>
        <dbReference type="ARBA" id="ARBA00023180"/>
    </source>
</evidence>
<dbReference type="InterPro" id="IPR013519">
    <property type="entry name" value="Int_alpha_beta-p"/>
</dbReference>
<evidence type="ECO:0000256" key="1">
    <source>
        <dbReference type="ARBA" id="ARBA00011073"/>
    </source>
</evidence>
<sequence>MGLSHRSTVARARLSIEHLEDRLTPTATSPNLDLPRLVATGAVAADRVTVVLDQGTSAAALARAPFARGVESLGFGIYSVTLTPGTDLGGALAYYGATAGVTVAAPDEFVRVDGVPNDPTYGSLYGMTKIGAPAAWDVTTGNRNFVVAVIDSGVDYNHPDLAANIWTNAGEIPGNGIDDDGNGYVDDVHGWDFANNDNDPMDDNNHGTHVAGTIGAVGNNGIGVAGVNWAVQIMPLKFLGASGGGYTSNAIRALDYAVRMGAKVSNNSWGGGAYSTAMAAAIGRARDAGHIFVAAAGNEAKNIDTNPSYPASYIQSYDNVVTVAATDSSDRLANFSNYGAGSVTLAAPGVGIYSTTPNNTYSSFSGTSMATPHVTGAIALYWSANPGLTYQQVISQLKSAVDPVAGLSGKVTTAGRLNVAKMFGLAAPAPGGTTPSPQPAVAPPVVVGAPVGTELVRVLGEGGVTRLVLDPHPGFVGGIAAAAGDVTGDGVADVVTAATYGGHVKVFDGVSGAEIRSFYAFAGYQGPISLAVGDLNGDGIGDLIVAANLNGHVKVFDGKTGELTFSVLVYNGYFGSIAVSAADLDGDGRNELVTAADGGAGVHVKAFTAGTMVLRDSFLATAPGAATGFSVSAGDIDGDGIAELLVSQGARVRVLDARTKAVRADFFAFDPGTTDRVTVQAGRYDSAARADVVAVREVGGRALVNVFGGANFAALDSFFAGTR</sequence>
<dbReference type="SUPFAM" id="SSF52743">
    <property type="entry name" value="Subtilisin-like"/>
    <property type="match status" value="1"/>
</dbReference>
<keyword evidence="5 8" id="KW-0378">Hydrolase</keyword>
<dbReference type="CDD" id="cd07473">
    <property type="entry name" value="Peptidases_S8_Subtilisin_like"/>
    <property type="match status" value="1"/>
</dbReference>
<keyword evidence="7" id="KW-0325">Glycoprotein</keyword>
<feature type="active site" description="Charge relay system" evidence="8">
    <location>
        <position position="368"/>
    </location>
</feature>
<evidence type="ECO:0000256" key="4">
    <source>
        <dbReference type="ARBA" id="ARBA00022737"/>
    </source>
</evidence>
<dbReference type="InterPro" id="IPR036852">
    <property type="entry name" value="Peptidase_S8/S53_dom_sf"/>
</dbReference>
<keyword evidence="12" id="KW-1185">Reference proteome</keyword>
<dbReference type="PROSITE" id="PS00138">
    <property type="entry name" value="SUBTILASE_SER"/>
    <property type="match status" value="1"/>
</dbReference>
<dbReference type="PRINTS" id="PR00723">
    <property type="entry name" value="SUBTILISIN"/>
</dbReference>
<dbReference type="PANTHER" id="PTHR43399">
    <property type="entry name" value="SUBTILISIN-RELATED"/>
    <property type="match status" value="1"/>
</dbReference>
<comment type="caution">
    <text evidence="11">The sequence shown here is derived from an EMBL/GenBank/DDBJ whole genome shotgun (WGS) entry which is preliminary data.</text>
</comment>
<protein>
    <submittedName>
        <fullName evidence="11">S8 family serine peptidase</fullName>
    </submittedName>
</protein>
<evidence type="ECO:0000256" key="2">
    <source>
        <dbReference type="ARBA" id="ARBA00022670"/>
    </source>
</evidence>
<dbReference type="Pfam" id="PF13517">
    <property type="entry name" value="FG-GAP_3"/>
    <property type="match status" value="1"/>
</dbReference>
<dbReference type="InterPro" id="IPR023828">
    <property type="entry name" value="Peptidase_S8_Ser-AS"/>
</dbReference>
<dbReference type="InterPro" id="IPR051048">
    <property type="entry name" value="Peptidase_S8/S53_subtilisin"/>
</dbReference>
<dbReference type="InterPro" id="IPR028994">
    <property type="entry name" value="Integrin_alpha_N"/>
</dbReference>
<dbReference type="InterPro" id="IPR015500">
    <property type="entry name" value="Peptidase_S8_subtilisin-rel"/>
</dbReference>
<dbReference type="InterPro" id="IPR022398">
    <property type="entry name" value="Peptidase_S8_His-AS"/>
</dbReference>
<dbReference type="InterPro" id="IPR000209">
    <property type="entry name" value="Peptidase_S8/S53_dom"/>
</dbReference>
<dbReference type="SUPFAM" id="SSF69318">
    <property type="entry name" value="Integrin alpha N-terminal domain"/>
    <property type="match status" value="1"/>
</dbReference>
<evidence type="ECO:0000256" key="6">
    <source>
        <dbReference type="ARBA" id="ARBA00022825"/>
    </source>
</evidence>
<keyword evidence="4" id="KW-0677">Repeat</keyword>
<dbReference type="Proteomes" id="UP001272242">
    <property type="component" value="Unassembled WGS sequence"/>
</dbReference>
<feature type="domain" description="Peptidase S8/S53" evidence="10">
    <location>
        <begin position="143"/>
        <end position="401"/>
    </location>
</feature>
<dbReference type="Gene3D" id="3.40.50.200">
    <property type="entry name" value="Peptidase S8/S53 domain"/>
    <property type="match status" value="1"/>
</dbReference>
<evidence type="ECO:0000313" key="11">
    <source>
        <dbReference type="EMBL" id="MDY3563063.1"/>
    </source>
</evidence>
<evidence type="ECO:0000256" key="5">
    <source>
        <dbReference type="ARBA" id="ARBA00022801"/>
    </source>
</evidence>
<dbReference type="SMART" id="SM00191">
    <property type="entry name" value="Int_alpha"/>
    <property type="match status" value="2"/>
</dbReference>
<dbReference type="PANTHER" id="PTHR43399:SF4">
    <property type="entry name" value="CELL WALL-ASSOCIATED PROTEASE"/>
    <property type="match status" value="1"/>
</dbReference>
<comment type="similarity">
    <text evidence="1 8 9">Belongs to the peptidase S8 family.</text>
</comment>
<organism evidence="11 12">
    <name type="scientific">Gemmata algarum</name>
    <dbReference type="NCBI Taxonomy" id="2975278"/>
    <lineage>
        <taxon>Bacteria</taxon>
        <taxon>Pseudomonadati</taxon>
        <taxon>Planctomycetota</taxon>
        <taxon>Planctomycetia</taxon>
        <taxon>Gemmatales</taxon>
        <taxon>Gemmataceae</taxon>
        <taxon>Gemmata</taxon>
    </lineage>
</organism>
<feature type="active site" description="Charge relay system" evidence="8">
    <location>
        <position position="151"/>
    </location>
</feature>
<dbReference type="PROSITE" id="PS00136">
    <property type="entry name" value="SUBTILASE_ASP"/>
    <property type="match status" value="1"/>
</dbReference>
<evidence type="ECO:0000313" key="12">
    <source>
        <dbReference type="Proteomes" id="UP001272242"/>
    </source>
</evidence>
<dbReference type="Gene3D" id="2.130.10.130">
    <property type="entry name" value="Integrin alpha, N-terminal"/>
    <property type="match status" value="1"/>
</dbReference>
<evidence type="ECO:0000259" key="10">
    <source>
        <dbReference type="Pfam" id="PF00082"/>
    </source>
</evidence>
<reference evidence="12" key="1">
    <citation type="journal article" date="2023" name="Mar. Drugs">
        <title>Gemmata algarum, a Novel Planctomycete Isolated from an Algal Mat, Displays Antimicrobial Activity.</title>
        <authorList>
            <person name="Kumar G."/>
            <person name="Kallscheuer N."/>
            <person name="Kashif M."/>
            <person name="Ahamad S."/>
            <person name="Jagadeeshwari U."/>
            <person name="Pannikurungottu S."/>
            <person name="Haufschild T."/>
            <person name="Kabuu M."/>
            <person name="Sasikala C."/>
            <person name="Jogler C."/>
            <person name="Ramana C."/>
        </authorList>
    </citation>
    <scope>NUCLEOTIDE SEQUENCE [LARGE SCALE GENOMIC DNA]</scope>
    <source>
        <strain evidence="12">JC673</strain>
    </source>
</reference>
<dbReference type="InterPro" id="IPR013517">
    <property type="entry name" value="FG-GAP"/>
</dbReference>
<evidence type="ECO:0000256" key="3">
    <source>
        <dbReference type="ARBA" id="ARBA00022729"/>
    </source>
</evidence>
<gene>
    <name evidence="11" type="ORF">R5W23_004562</name>
</gene>
<keyword evidence="6 8" id="KW-0720">Serine protease</keyword>
<proteinExistence type="inferred from homology"/>
<evidence type="ECO:0000256" key="9">
    <source>
        <dbReference type="RuleBase" id="RU003355"/>
    </source>
</evidence>
<dbReference type="PROSITE" id="PS00137">
    <property type="entry name" value="SUBTILASE_HIS"/>
    <property type="match status" value="1"/>
</dbReference>
<dbReference type="InterPro" id="IPR023827">
    <property type="entry name" value="Peptidase_S8_Asp-AS"/>
</dbReference>
<feature type="active site" description="Charge relay system" evidence="8">
    <location>
        <position position="206"/>
    </location>
</feature>
<dbReference type="RefSeq" id="WP_320689313.1">
    <property type="nucleotide sequence ID" value="NZ_JAXBLV010000230.1"/>
</dbReference>
<keyword evidence="3" id="KW-0732">Signal</keyword>
<dbReference type="EMBL" id="JAXBLV010000230">
    <property type="protein sequence ID" value="MDY3563063.1"/>
    <property type="molecule type" value="Genomic_DNA"/>
</dbReference>